<dbReference type="CDD" id="cd19411">
    <property type="entry name" value="MCP2201-like_sensor"/>
    <property type="match status" value="1"/>
</dbReference>
<dbReference type="InterPro" id="IPR024478">
    <property type="entry name" value="HlyB_4HB_MCP"/>
</dbReference>
<reference evidence="7 8" key="1">
    <citation type="submission" date="2023-08" db="EMBL/GenBank/DDBJ databases">
        <title>Achromobacter seleniivolatilans sp. nov., isolated from seleniferous soil.</title>
        <authorList>
            <person name="Zhang S."/>
            <person name="Li K."/>
            <person name="Peng J."/>
            <person name="Zhao Q."/>
            <person name="Wang H."/>
            <person name="Guo Y."/>
        </authorList>
    </citation>
    <scope>NUCLEOTIDE SEQUENCE [LARGE SCALE GENOMIC DNA]</scope>
    <source>
        <strain evidence="7 8">R39</strain>
    </source>
</reference>
<organism evidence="7 8">
    <name type="scientific">Achromobacter seleniivolatilans</name>
    <dbReference type="NCBI Taxonomy" id="3047478"/>
    <lineage>
        <taxon>Bacteria</taxon>
        <taxon>Pseudomonadati</taxon>
        <taxon>Pseudomonadota</taxon>
        <taxon>Betaproteobacteria</taxon>
        <taxon>Burkholderiales</taxon>
        <taxon>Alcaligenaceae</taxon>
        <taxon>Achromobacter</taxon>
    </lineage>
</organism>
<name>A0ABY9M546_9BURK</name>
<keyword evidence="4" id="KW-1133">Transmembrane helix</keyword>
<dbReference type="Pfam" id="PF00672">
    <property type="entry name" value="HAMP"/>
    <property type="match status" value="1"/>
</dbReference>
<dbReference type="InterPro" id="IPR004090">
    <property type="entry name" value="Chemotax_Me-accpt_rcpt"/>
</dbReference>
<dbReference type="Proteomes" id="UP001234798">
    <property type="component" value="Chromosome"/>
</dbReference>
<dbReference type="InterPro" id="IPR047347">
    <property type="entry name" value="YvaQ-like_sensor"/>
</dbReference>
<feature type="domain" description="Methyl-accepting transducer" evidence="5">
    <location>
        <begin position="267"/>
        <end position="496"/>
    </location>
</feature>
<proteinExistence type="inferred from homology"/>
<evidence type="ECO:0000313" key="7">
    <source>
        <dbReference type="EMBL" id="WMD22116.1"/>
    </source>
</evidence>
<dbReference type="CDD" id="cd06225">
    <property type="entry name" value="HAMP"/>
    <property type="match status" value="1"/>
</dbReference>
<dbReference type="EMBL" id="CP132976">
    <property type="protein sequence ID" value="WMD22116.1"/>
    <property type="molecule type" value="Genomic_DNA"/>
</dbReference>
<sequence>MKNLTISKKLALAFTSLVFLLVILSGISWYRSGVQRDATDSLIDSRIPINQSLSILMDRVRVQAIQMRNLIIFTNQERVAAAKKQIAESRREVVEQYSYLDGAVTSAEGKAALKHMKEGRQKFIATADGFLDLIAKEQKDEATRYLMDVFRPVQLAYESTIREQISVQNELTKQTSILAADAGDTLRRDIVISTAAAVVLASILALVLIRSITRPLARAIDVADRVAAGDLSAAIIDDRRDEVGQLLNALERMRHSLSATVSAVRHNAESVAAASAQIASGNNDLSARTENQASALEETAASMEQLGTTVRQNADNAQAANKLAITASEVAQKGGNVVAEVVNTMNGIRESSGKISDIISVIDSIAFQTNILALNAAVEAARAGEQGRGFAVVAGEVRSLAKRCADAAKEIKQLITASVHQVEEGTALVDDAGSTMADVVTAIRRVTDIMGEISVASNEQSTGVGQVGEAVTQMDEVTQQNAALVEEMAAAASSLTEQATALVKVVSVFKLANREDMPMAEVVTPLPRLLAKTAVHAKPHAPALKPRGVIQPVMVSATAGREDREWETF</sequence>
<dbReference type="PROSITE" id="PS50885">
    <property type="entry name" value="HAMP"/>
    <property type="match status" value="1"/>
</dbReference>
<keyword evidence="3" id="KW-0807">Transducer</keyword>
<evidence type="ECO:0000256" key="2">
    <source>
        <dbReference type="ARBA" id="ARBA00029447"/>
    </source>
</evidence>
<dbReference type="CDD" id="cd11386">
    <property type="entry name" value="MCP_signal"/>
    <property type="match status" value="1"/>
</dbReference>
<dbReference type="PANTHER" id="PTHR43531:SF14">
    <property type="entry name" value="METHYL-ACCEPTING CHEMOTAXIS PROTEIN I-RELATED"/>
    <property type="match status" value="1"/>
</dbReference>
<feature type="domain" description="HAMP" evidence="6">
    <location>
        <begin position="210"/>
        <end position="262"/>
    </location>
</feature>
<keyword evidence="8" id="KW-1185">Reference proteome</keyword>
<dbReference type="Gene3D" id="1.10.287.950">
    <property type="entry name" value="Methyl-accepting chemotaxis protein"/>
    <property type="match status" value="1"/>
</dbReference>
<keyword evidence="4" id="KW-0812">Transmembrane</keyword>
<evidence type="ECO:0000313" key="8">
    <source>
        <dbReference type="Proteomes" id="UP001234798"/>
    </source>
</evidence>
<dbReference type="RefSeq" id="WP_306946619.1">
    <property type="nucleotide sequence ID" value="NZ_CP132976.1"/>
</dbReference>
<accession>A0ABY9M546</accession>
<dbReference type="InterPro" id="IPR004089">
    <property type="entry name" value="MCPsignal_dom"/>
</dbReference>
<dbReference type="PANTHER" id="PTHR43531">
    <property type="entry name" value="PROTEIN ICFG"/>
    <property type="match status" value="1"/>
</dbReference>
<dbReference type="InterPro" id="IPR051310">
    <property type="entry name" value="MCP_chemotaxis"/>
</dbReference>
<protein>
    <submittedName>
        <fullName evidence="7">Methyl-accepting chemotaxis protein</fullName>
    </submittedName>
</protein>
<dbReference type="SUPFAM" id="SSF58104">
    <property type="entry name" value="Methyl-accepting chemotaxis protein (MCP) signaling domain"/>
    <property type="match status" value="1"/>
</dbReference>
<gene>
    <name evidence="7" type="ORF">RAS12_07000</name>
</gene>
<feature type="transmembrane region" description="Helical" evidence="4">
    <location>
        <begin position="190"/>
        <end position="209"/>
    </location>
</feature>
<evidence type="ECO:0000256" key="4">
    <source>
        <dbReference type="SAM" id="Phobius"/>
    </source>
</evidence>
<dbReference type="Pfam" id="PF12729">
    <property type="entry name" value="4HB_MCP_1"/>
    <property type="match status" value="1"/>
</dbReference>
<evidence type="ECO:0000256" key="1">
    <source>
        <dbReference type="ARBA" id="ARBA00022481"/>
    </source>
</evidence>
<keyword evidence="1" id="KW-0488">Methylation</keyword>
<dbReference type="PROSITE" id="PS50111">
    <property type="entry name" value="CHEMOTAXIS_TRANSDUC_2"/>
    <property type="match status" value="1"/>
</dbReference>
<dbReference type="PRINTS" id="PR00260">
    <property type="entry name" value="CHEMTRNSDUCR"/>
</dbReference>
<dbReference type="InterPro" id="IPR003660">
    <property type="entry name" value="HAMP_dom"/>
</dbReference>
<comment type="similarity">
    <text evidence="2">Belongs to the methyl-accepting chemotaxis (MCP) protein family.</text>
</comment>
<dbReference type="Pfam" id="PF00015">
    <property type="entry name" value="MCPsignal"/>
    <property type="match status" value="1"/>
</dbReference>
<evidence type="ECO:0000259" key="6">
    <source>
        <dbReference type="PROSITE" id="PS50885"/>
    </source>
</evidence>
<dbReference type="SMART" id="SM00283">
    <property type="entry name" value="MA"/>
    <property type="match status" value="1"/>
</dbReference>
<evidence type="ECO:0000256" key="3">
    <source>
        <dbReference type="PROSITE-ProRule" id="PRU00284"/>
    </source>
</evidence>
<evidence type="ECO:0000259" key="5">
    <source>
        <dbReference type="PROSITE" id="PS50111"/>
    </source>
</evidence>
<dbReference type="SMART" id="SM00304">
    <property type="entry name" value="HAMP"/>
    <property type="match status" value="1"/>
</dbReference>
<keyword evidence="4" id="KW-0472">Membrane</keyword>